<reference evidence="2 3" key="1">
    <citation type="submission" date="2020-08" db="EMBL/GenBank/DDBJ databases">
        <title>Genomic Encyclopedia of Type Strains, Phase IV (KMG-IV): sequencing the most valuable type-strain genomes for metagenomic binning, comparative biology and taxonomic classification.</title>
        <authorList>
            <person name="Goeker M."/>
        </authorList>
    </citation>
    <scope>NUCLEOTIDE SEQUENCE [LARGE SCALE GENOMIC DNA]</scope>
    <source>
        <strain evidence="2 3">DSM 15867</strain>
    </source>
</reference>
<feature type="transmembrane region" description="Helical" evidence="1">
    <location>
        <begin position="55"/>
        <end position="75"/>
    </location>
</feature>
<protein>
    <submittedName>
        <fullName evidence="2">Uncharacterized protein</fullName>
    </submittedName>
</protein>
<gene>
    <name evidence="2" type="ORF">GGQ96_003926</name>
</gene>
<keyword evidence="3" id="KW-1185">Reference proteome</keyword>
<dbReference type="AlphaFoldDB" id="A0A7W7AMS5"/>
<comment type="caution">
    <text evidence="2">The sequence shown here is derived from an EMBL/GenBank/DDBJ whole genome shotgun (WGS) entry which is preliminary data.</text>
</comment>
<proteinExistence type="predicted"/>
<dbReference type="Proteomes" id="UP000574769">
    <property type="component" value="Unassembled WGS sequence"/>
</dbReference>
<organism evidence="2 3">
    <name type="scientific">Sphingomonas abaci</name>
    <dbReference type="NCBI Taxonomy" id="237611"/>
    <lineage>
        <taxon>Bacteria</taxon>
        <taxon>Pseudomonadati</taxon>
        <taxon>Pseudomonadota</taxon>
        <taxon>Alphaproteobacteria</taxon>
        <taxon>Sphingomonadales</taxon>
        <taxon>Sphingomonadaceae</taxon>
        <taxon>Sphingomonas</taxon>
    </lineage>
</organism>
<accession>A0A7W7AMS5</accession>
<evidence type="ECO:0000313" key="2">
    <source>
        <dbReference type="EMBL" id="MBB4619766.1"/>
    </source>
</evidence>
<sequence>MKQRSDRVMAEWADGNRQVGFERRDWRGERRLAWLCTVLLFSGLAADILLGSSLVATLCWIGAAASGVTMLIRFYDDRFFITQRADFQDRS</sequence>
<keyword evidence="1" id="KW-0472">Membrane</keyword>
<keyword evidence="1" id="KW-1133">Transmembrane helix</keyword>
<dbReference type="RefSeq" id="WP_184116984.1">
    <property type="nucleotide sequence ID" value="NZ_JACHNY010000015.1"/>
</dbReference>
<dbReference type="EMBL" id="JACHNY010000015">
    <property type="protein sequence ID" value="MBB4619766.1"/>
    <property type="molecule type" value="Genomic_DNA"/>
</dbReference>
<evidence type="ECO:0000256" key="1">
    <source>
        <dbReference type="SAM" id="Phobius"/>
    </source>
</evidence>
<feature type="transmembrane region" description="Helical" evidence="1">
    <location>
        <begin position="32"/>
        <end position="49"/>
    </location>
</feature>
<evidence type="ECO:0000313" key="3">
    <source>
        <dbReference type="Proteomes" id="UP000574769"/>
    </source>
</evidence>
<name>A0A7W7AMS5_9SPHN</name>
<keyword evidence="1" id="KW-0812">Transmembrane</keyword>